<proteinExistence type="predicted"/>
<name>A0A0D8XTW9_DICVI</name>
<feature type="compositionally biased region" description="Low complexity" evidence="1">
    <location>
        <begin position="24"/>
        <end position="34"/>
    </location>
</feature>
<reference evidence="4" key="2">
    <citation type="journal article" date="2016" name="Sci. Rep.">
        <title>Dictyocaulus viviparus genome, variome and transcriptome elucidate lungworm biology and support future intervention.</title>
        <authorList>
            <person name="McNulty S.N."/>
            <person name="Strube C."/>
            <person name="Rosa B.A."/>
            <person name="Martin J.C."/>
            <person name="Tyagi R."/>
            <person name="Choi Y.J."/>
            <person name="Wang Q."/>
            <person name="Hallsworth Pepin K."/>
            <person name="Zhang X."/>
            <person name="Ozersky P."/>
            <person name="Wilson R.K."/>
            <person name="Sternberg P.W."/>
            <person name="Gasser R.B."/>
            <person name="Mitreva M."/>
        </authorList>
    </citation>
    <scope>NUCLEOTIDE SEQUENCE [LARGE SCALE GENOMIC DNA]</scope>
    <source>
        <strain evidence="4">HannoverDv2000</strain>
    </source>
</reference>
<evidence type="ECO:0000313" key="4">
    <source>
        <dbReference type="Proteomes" id="UP000053766"/>
    </source>
</evidence>
<feature type="region of interest" description="Disordered" evidence="1">
    <location>
        <begin position="124"/>
        <end position="181"/>
    </location>
</feature>
<dbReference type="PROSITE" id="PS50853">
    <property type="entry name" value="FN3"/>
    <property type="match status" value="1"/>
</dbReference>
<sequence>MTWFQQQAMDPIPEEEAEDGFEWRLSPSSSTGRRTTTRKREVFTSEQVDTLFSTVPKGAVPSDWNIENEVVDPQMATSYMTESLFGPTSARGTSYTYTVTKVTTTRSVKQIPVESPYSDIYFDAAGFPTPSPPVEGEVPSTDSGSRLEKVGRSRSAPPPAPPPAPPLERDVPSAPSAPDVIDTADGEVTLAWSAPLQKPNGTKVFGYQVELREFPNGDWERAHDQLLQDTVCTSEHFAL</sequence>
<dbReference type="Proteomes" id="UP000053766">
    <property type="component" value="Unassembled WGS sequence"/>
</dbReference>
<dbReference type="AlphaFoldDB" id="A0A0D8XTW9"/>
<reference evidence="3 4" key="1">
    <citation type="submission" date="2013-11" db="EMBL/GenBank/DDBJ databases">
        <title>Draft genome of the bovine lungworm Dictyocaulus viviparus.</title>
        <authorList>
            <person name="Mitreva M."/>
        </authorList>
    </citation>
    <scope>NUCLEOTIDE SEQUENCE [LARGE SCALE GENOMIC DNA]</scope>
    <source>
        <strain evidence="3 4">HannoverDv2000</strain>
    </source>
</reference>
<organism evidence="3 4">
    <name type="scientific">Dictyocaulus viviparus</name>
    <name type="common">Bovine lungworm</name>
    <dbReference type="NCBI Taxonomy" id="29172"/>
    <lineage>
        <taxon>Eukaryota</taxon>
        <taxon>Metazoa</taxon>
        <taxon>Ecdysozoa</taxon>
        <taxon>Nematoda</taxon>
        <taxon>Chromadorea</taxon>
        <taxon>Rhabditida</taxon>
        <taxon>Rhabditina</taxon>
        <taxon>Rhabditomorpha</taxon>
        <taxon>Strongyloidea</taxon>
        <taxon>Metastrongylidae</taxon>
        <taxon>Dictyocaulus</taxon>
    </lineage>
</organism>
<gene>
    <name evidence="3" type="ORF">DICVIV_05946</name>
</gene>
<evidence type="ECO:0000259" key="2">
    <source>
        <dbReference type="PROSITE" id="PS50853"/>
    </source>
</evidence>
<accession>A0A0D8XTW9</accession>
<keyword evidence="4" id="KW-1185">Reference proteome</keyword>
<feature type="region of interest" description="Disordered" evidence="1">
    <location>
        <begin position="1"/>
        <end position="39"/>
    </location>
</feature>
<dbReference type="SUPFAM" id="SSF49265">
    <property type="entry name" value="Fibronectin type III"/>
    <property type="match status" value="1"/>
</dbReference>
<feature type="domain" description="Fibronectin type-III" evidence="2">
    <location>
        <begin position="174"/>
        <end position="239"/>
    </location>
</feature>
<dbReference type="InterPro" id="IPR036116">
    <property type="entry name" value="FN3_sf"/>
</dbReference>
<dbReference type="Gene3D" id="2.60.40.10">
    <property type="entry name" value="Immunoglobulins"/>
    <property type="match status" value="1"/>
</dbReference>
<protein>
    <recommendedName>
        <fullName evidence="2">Fibronectin type-III domain-containing protein</fullName>
    </recommendedName>
</protein>
<dbReference type="OrthoDB" id="5870632at2759"/>
<dbReference type="STRING" id="29172.A0A0D8XTW9"/>
<dbReference type="EMBL" id="KN716286">
    <property type="protein sequence ID" value="KJH47970.1"/>
    <property type="molecule type" value="Genomic_DNA"/>
</dbReference>
<dbReference type="InterPro" id="IPR003961">
    <property type="entry name" value="FN3_dom"/>
</dbReference>
<dbReference type="InterPro" id="IPR013783">
    <property type="entry name" value="Ig-like_fold"/>
</dbReference>
<dbReference type="CDD" id="cd00063">
    <property type="entry name" value="FN3"/>
    <property type="match status" value="1"/>
</dbReference>
<feature type="compositionally biased region" description="Pro residues" evidence="1">
    <location>
        <begin position="156"/>
        <end position="166"/>
    </location>
</feature>
<evidence type="ECO:0000313" key="3">
    <source>
        <dbReference type="EMBL" id="KJH47970.1"/>
    </source>
</evidence>
<evidence type="ECO:0000256" key="1">
    <source>
        <dbReference type="SAM" id="MobiDB-lite"/>
    </source>
</evidence>